<dbReference type="KEGG" id="bvi:Bcep1808_0252"/>
<organism evidence="1 2">
    <name type="scientific">Burkholderia vietnamiensis (strain G4 / LMG 22486)</name>
    <name type="common">Burkholderia cepacia (strain R1808)</name>
    <dbReference type="NCBI Taxonomy" id="269482"/>
    <lineage>
        <taxon>Bacteria</taxon>
        <taxon>Pseudomonadati</taxon>
        <taxon>Pseudomonadota</taxon>
        <taxon>Betaproteobacteria</taxon>
        <taxon>Burkholderiales</taxon>
        <taxon>Burkholderiaceae</taxon>
        <taxon>Burkholderia</taxon>
        <taxon>Burkholderia cepacia complex</taxon>
    </lineage>
</organism>
<protein>
    <submittedName>
        <fullName evidence="1">Uncharacterized protein</fullName>
    </submittedName>
</protein>
<evidence type="ECO:0000313" key="1">
    <source>
        <dbReference type="EMBL" id="ABO53268.1"/>
    </source>
</evidence>
<reference evidence="2" key="1">
    <citation type="submission" date="2007-03" db="EMBL/GenBank/DDBJ databases">
        <title>Complete sequence of chromosome 1 of Burkholderia vietnamiensis G4.</title>
        <authorList>
            <consortium name="US DOE Joint Genome Institute"/>
            <person name="Copeland A."/>
            <person name="Lucas S."/>
            <person name="Lapidus A."/>
            <person name="Barry K."/>
            <person name="Detter J.C."/>
            <person name="Glavina del Rio T."/>
            <person name="Hammon N."/>
            <person name="Israni S."/>
            <person name="Dalin E."/>
            <person name="Tice H."/>
            <person name="Pitluck S."/>
            <person name="Chain P."/>
            <person name="Malfatti S."/>
            <person name="Shin M."/>
            <person name="Vergez L."/>
            <person name="Schmutz J."/>
            <person name="Larimer F."/>
            <person name="Land M."/>
            <person name="Hauser L."/>
            <person name="Kyrpides N."/>
            <person name="Tiedje J."/>
            <person name="Richardson P."/>
        </authorList>
    </citation>
    <scope>NUCLEOTIDE SEQUENCE [LARGE SCALE GENOMIC DNA]</scope>
    <source>
        <strain evidence="2">G4 / LMG 22486</strain>
    </source>
</reference>
<proteinExistence type="predicted"/>
<sequence length="128" mass="14495">MLIDPIYNILLSPKQLPLARKPYDRRQAIESLRRDVCVDCRGLSVNGWTKLTQRQQFDGKLCWHGANSGGPREQKRVSYRTCAPADGPDAKALYQRRAEWPSVGPSTCTRALSRCRSGSVRNSRFACR</sequence>
<dbReference type="HOGENOM" id="CLU_1955513_0_0_4"/>
<name>A4JAG5_BURVG</name>
<evidence type="ECO:0000313" key="2">
    <source>
        <dbReference type="Proteomes" id="UP000002287"/>
    </source>
</evidence>
<dbReference type="EMBL" id="CP000614">
    <property type="protein sequence ID" value="ABO53268.1"/>
    <property type="molecule type" value="Genomic_DNA"/>
</dbReference>
<dbReference type="AlphaFoldDB" id="A4JAG5"/>
<dbReference type="Proteomes" id="UP000002287">
    <property type="component" value="Chromosome 1"/>
</dbReference>
<accession>A4JAG5</accession>
<gene>
    <name evidence="1" type="ordered locus">Bcep1808_0252</name>
</gene>